<reference evidence="2 3" key="1">
    <citation type="journal article" date="2019" name="Sci. Rep.">
        <title>A high-quality genome of Eragrostis curvula grass provides insights into Poaceae evolution and supports new strategies to enhance forage quality.</title>
        <authorList>
            <person name="Carballo J."/>
            <person name="Santos B.A.C.M."/>
            <person name="Zappacosta D."/>
            <person name="Garbus I."/>
            <person name="Selva J.P."/>
            <person name="Gallo C.A."/>
            <person name="Diaz A."/>
            <person name="Albertini E."/>
            <person name="Caccamo M."/>
            <person name="Echenique V."/>
        </authorList>
    </citation>
    <scope>NUCLEOTIDE SEQUENCE [LARGE SCALE GENOMIC DNA]</scope>
    <source>
        <strain evidence="3">cv. Victoria</strain>
        <tissue evidence="2">Leaf</tissue>
    </source>
</reference>
<evidence type="ECO:0000313" key="3">
    <source>
        <dbReference type="Proteomes" id="UP000324897"/>
    </source>
</evidence>
<dbReference type="Gramene" id="TVU45911">
    <property type="protein sequence ID" value="TVU45911"/>
    <property type="gene ID" value="EJB05_05421"/>
</dbReference>
<feature type="compositionally biased region" description="Polar residues" evidence="1">
    <location>
        <begin position="71"/>
        <end position="80"/>
    </location>
</feature>
<protein>
    <submittedName>
        <fullName evidence="2">Uncharacterized protein</fullName>
    </submittedName>
</protein>
<sequence length="80" mass="8539">MAMELELQAGSFVATGLIRKIIRAPKIVKLVALASYEKTEQPEGDAGVVDSEAEPGNVSENPATQGKHRCISQTVLDESN</sequence>
<organism evidence="2 3">
    <name type="scientific">Eragrostis curvula</name>
    <name type="common">weeping love grass</name>
    <dbReference type="NCBI Taxonomy" id="38414"/>
    <lineage>
        <taxon>Eukaryota</taxon>
        <taxon>Viridiplantae</taxon>
        <taxon>Streptophyta</taxon>
        <taxon>Embryophyta</taxon>
        <taxon>Tracheophyta</taxon>
        <taxon>Spermatophyta</taxon>
        <taxon>Magnoliopsida</taxon>
        <taxon>Liliopsida</taxon>
        <taxon>Poales</taxon>
        <taxon>Poaceae</taxon>
        <taxon>PACMAD clade</taxon>
        <taxon>Chloridoideae</taxon>
        <taxon>Eragrostideae</taxon>
        <taxon>Eragrostidinae</taxon>
        <taxon>Eragrostis</taxon>
    </lineage>
</organism>
<keyword evidence="3" id="KW-1185">Reference proteome</keyword>
<dbReference type="EMBL" id="RWGY01000004">
    <property type="protein sequence ID" value="TVU45911.1"/>
    <property type="molecule type" value="Genomic_DNA"/>
</dbReference>
<dbReference type="Proteomes" id="UP000324897">
    <property type="component" value="Chromosome 5"/>
</dbReference>
<gene>
    <name evidence="2" type="ORF">EJB05_05421</name>
</gene>
<name>A0A5J9WD37_9POAL</name>
<evidence type="ECO:0000313" key="2">
    <source>
        <dbReference type="EMBL" id="TVU45911.1"/>
    </source>
</evidence>
<evidence type="ECO:0000256" key="1">
    <source>
        <dbReference type="SAM" id="MobiDB-lite"/>
    </source>
</evidence>
<dbReference type="AlphaFoldDB" id="A0A5J9WD37"/>
<feature type="non-terminal residue" evidence="2">
    <location>
        <position position="1"/>
    </location>
</feature>
<accession>A0A5J9WD37</accession>
<comment type="caution">
    <text evidence="2">The sequence shown here is derived from an EMBL/GenBank/DDBJ whole genome shotgun (WGS) entry which is preliminary data.</text>
</comment>
<proteinExistence type="predicted"/>
<feature type="region of interest" description="Disordered" evidence="1">
    <location>
        <begin position="39"/>
        <end position="80"/>
    </location>
</feature>